<dbReference type="NCBIfam" id="TIGR03859">
    <property type="entry name" value="PQQ_PqqD"/>
    <property type="match status" value="1"/>
</dbReference>
<dbReference type="RefSeq" id="WP_069442779.1">
    <property type="nucleotide sequence ID" value="NZ_LPWF01000035.1"/>
</dbReference>
<dbReference type="Pfam" id="PF05402">
    <property type="entry name" value="PqqD"/>
    <property type="match status" value="1"/>
</dbReference>
<evidence type="ECO:0000256" key="3">
    <source>
        <dbReference type="ARBA" id="ARBA00022905"/>
    </source>
</evidence>
<organism evidence="4 5">
    <name type="scientific">Methyloceanibacter superfactus</name>
    <dbReference type="NCBI Taxonomy" id="1774969"/>
    <lineage>
        <taxon>Bacteria</taxon>
        <taxon>Pseudomonadati</taxon>
        <taxon>Pseudomonadota</taxon>
        <taxon>Alphaproteobacteria</taxon>
        <taxon>Hyphomicrobiales</taxon>
        <taxon>Hyphomicrobiaceae</taxon>
        <taxon>Methyloceanibacter</taxon>
    </lineage>
</organism>
<sequence>MTGATTSPGRLIVGRETRPKLPPYLKLRHDAGRGRWVLLAPERVLTPDQTAVAVLQLCDGTRTVEEISAKLAEEYSAPVDVITADVLDLLQGLADKGYVKA</sequence>
<dbReference type="OrthoDB" id="7995890at2"/>
<comment type="caution">
    <text evidence="4">The sequence shown here is derived from an EMBL/GenBank/DDBJ whole genome shotgun (WGS) entry which is preliminary data.</text>
</comment>
<accession>A0A1E3VMT1</accession>
<name>A0A1E3VMT1_9HYPH</name>
<keyword evidence="3" id="KW-0884">PQQ biosynthesis</keyword>
<comment type="pathway">
    <text evidence="1">Cofactor biosynthesis; pyrroloquinoline quinone biosynthesis.</text>
</comment>
<evidence type="ECO:0000313" key="5">
    <source>
        <dbReference type="Proteomes" id="UP000094472"/>
    </source>
</evidence>
<proteinExistence type="predicted"/>
<dbReference type="EMBL" id="LPWF01000035">
    <property type="protein sequence ID" value="ODR94840.1"/>
    <property type="molecule type" value="Genomic_DNA"/>
</dbReference>
<dbReference type="UniPathway" id="UPA00539"/>
<dbReference type="InterPro" id="IPR008792">
    <property type="entry name" value="PQQD"/>
</dbReference>
<protein>
    <submittedName>
        <fullName evidence="4">Pyrroloquinoline quinone biosynthesis protein PqqD</fullName>
    </submittedName>
</protein>
<dbReference type="GO" id="GO:0048038">
    <property type="term" value="F:quinone binding"/>
    <property type="evidence" value="ECO:0007669"/>
    <property type="project" value="InterPro"/>
</dbReference>
<dbReference type="AlphaFoldDB" id="A0A1E3VMT1"/>
<dbReference type="InterPro" id="IPR022479">
    <property type="entry name" value="PqqD_bac"/>
</dbReference>
<reference evidence="4 5" key="1">
    <citation type="journal article" date="2016" name="Environ. Microbiol.">
        <title>New Methyloceanibacter diversity from North Sea sediments includes methanotroph containing solely the soluble methane monooxygenase.</title>
        <authorList>
            <person name="Vekeman B."/>
            <person name="Kerckhof F.M."/>
            <person name="Cremers G."/>
            <person name="de Vos P."/>
            <person name="Vandamme P."/>
            <person name="Boon N."/>
            <person name="Op den Camp H.J."/>
            <person name="Heylen K."/>
        </authorList>
    </citation>
    <scope>NUCLEOTIDE SEQUENCE [LARGE SCALE GENOMIC DNA]</scope>
    <source>
        <strain evidence="4 5">R-67175</strain>
    </source>
</reference>
<dbReference type="Proteomes" id="UP000094472">
    <property type="component" value="Unassembled WGS sequence"/>
</dbReference>
<dbReference type="Gene3D" id="1.10.10.1150">
    <property type="entry name" value="Coenzyme PQQ synthesis protein D (PqqD)"/>
    <property type="match status" value="1"/>
</dbReference>
<evidence type="ECO:0000313" key="4">
    <source>
        <dbReference type="EMBL" id="ODR94840.1"/>
    </source>
</evidence>
<evidence type="ECO:0000256" key="1">
    <source>
        <dbReference type="ARBA" id="ARBA00004886"/>
    </source>
</evidence>
<comment type="subunit">
    <text evidence="2">Monomer. Interacts with PqqE.</text>
</comment>
<dbReference type="STRING" id="1774969.AUC69_03280"/>
<evidence type="ECO:0000256" key="2">
    <source>
        <dbReference type="ARBA" id="ARBA00011741"/>
    </source>
</evidence>
<gene>
    <name evidence="4" type="ORF">AUC69_03280</name>
</gene>
<dbReference type="GO" id="GO:0018189">
    <property type="term" value="P:pyrroloquinoline quinone biosynthetic process"/>
    <property type="evidence" value="ECO:0007669"/>
    <property type="project" value="UniProtKB-UniPathway"/>
</dbReference>
<dbReference type="InterPro" id="IPR041881">
    <property type="entry name" value="PqqD_sf"/>
</dbReference>
<keyword evidence="5" id="KW-1185">Reference proteome</keyword>